<dbReference type="EMBL" id="JARTFS010000005">
    <property type="protein sequence ID" value="MED4401020.1"/>
    <property type="molecule type" value="Genomic_DNA"/>
</dbReference>
<evidence type="ECO:0000256" key="1">
    <source>
        <dbReference type="SAM" id="MobiDB-lite"/>
    </source>
</evidence>
<keyword evidence="5" id="KW-1185">Reference proteome</keyword>
<dbReference type="Pfam" id="PF07423">
    <property type="entry name" value="DUF1510"/>
    <property type="match status" value="1"/>
</dbReference>
<gene>
    <name evidence="4" type="ORF">P9271_06695</name>
</gene>
<accession>A0ABU6NVU0</accession>
<feature type="compositionally biased region" description="Acidic residues" evidence="1">
    <location>
        <begin position="84"/>
        <end position="104"/>
    </location>
</feature>
<dbReference type="RefSeq" id="WP_066233851.1">
    <property type="nucleotide sequence ID" value="NZ_JARTFQ010000007.1"/>
</dbReference>
<feature type="compositionally biased region" description="Basic and acidic residues" evidence="1">
    <location>
        <begin position="105"/>
        <end position="119"/>
    </location>
</feature>
<evidence type="ECO:0000313" key="4">
    <source>
        <dbReference type="EMBL" id="MED4401020.1"/>
    </source>
</evidence>
<keyword evidence="2" id="KW-0812">Transmembrane</keyword>
<evidence type="ECO:0000256" key="2">
    <source>
        <dbReference type="SAM" id="Phobius"/>
    </source>
</evidence>
<feature type="compositionally biased region" description="Basic and acidic residues" evidence="1">
    <location>
        <begin position="45"/>
        <end position="83"/>
    </location>
</feature>
<evidence type="ECO:0000259" key="3">
    <source>
        <dbReference type="Pfam" id="PF07423"/>
    </source>
</evidence>
<dbReference type="InterPro" id="IPR009988">
    <property type="entry name" value="DUF1510"/>
</dbReference>
<keyword evidence="2" id="KW-1133">Transmembrane helix</keyword>
<feature type="domain" description="DUF1510" evidence="3">
    <location>
        <begin position="137"/>
        <end position="228"/>
    </location>
</feature>
<sequence length="230" mass="25752">MNNYNSGSRFEKREKKRKSNIVLNALIGIVFVLIIVIGYQLATGGKEEASSKYNEPPEIKLANEKNKEKAVEDKEQEESKDTEEGKEEDLKEDELTDKGEEESKDTDKADDESVSKDPFEEATITEGPPNSNVKEVIENPAWEPVGTTQTGQHSADYSKNSQDWAEMKKALSYATAIPESEMIIWFLGNNGSPNDAVGTISPKDKSAKYKVYITWVDGQGWKPNKVEKIK</sequence>
<dbReference type="GeneID" id="301142611"/>
<protein>
    <submittedName>
        <fullName evidence="4">DUF1510 family protein</fullName>
    </submittedName>
</protein>
<comment type="caution">
    <text evidence="4">The sequence shown here is derived from an EMBL/GenBank/DDBJ whole genome shotgun (WGS) entry which is preliminary data.</text>
</comment>
<reference evidence="4 5" key="1">
    <citation type="submission" date="2023-03" db="EMBL/GenBank/DDBJ databases">
        <title>Bacillus Genome Sequencing.</title>
        <authorList>
            <person name="Dunlap C."/>
        </authorList>
    </citation>
    <scope>NUCLEOTIDE SEQUENCE [LARGE SCALE GENOMIC DNA]</scope>
    <source>
        <strain evidence="4 5">NRS-1717</strain>
    </source>
</reference>
<organism evidence="4 5">
    <name type="scientific">Metabacillus fastidiosus</name>
    <dbReference type="NCBI Taxonomy" id="1458"/>
    <lineage>
        <taxon>Bacteria</taxon>
        <taxon>Bacillati</taxon>
        <taxon>Bacillota</taxon>
        <taxon>Bacilli</taxon>
        <taxon>Bacillales</taxon>
        <taxon>Bacillaceae</taxon>
        <taxon>Metabacillus</taxon>
    </lineage>
</organism>
<feature type="transmembrane region" description="Helical" evidence="2">
    <location>
        <begin position="21"/>
        <end position="42"/>
    </location>
</feature>
<name>A0ABU6NVU0_9BACI</name>
<feature type="region of interest" description="Disordered" evidence="1">
    <location>
        <begin position="45"/>
        <end position="134"/>
    </location>
</feature>
<keyword evidence="2" id="KW-0472">Membrane</keyword>
<dbReference type="Proteomes" id="UP001342826">
    <property type="component" value="Unassembled WGS sequence"/>
</dbReference>
<evidence type="ECO:0000313" key="5">
    <source>
        <dbReference type="Proteomes" id="UP001342826"/>
    </source>
</evidence>
<proteinExistence type="predicted"/>